<name>A0A0F9NV63_9ZZZZ</name>
<dbReference type="AlphaFoldDB" id="A0A0F9NV63"/>
<dbReference type="EMBL" id="LAZR01003660">
    <property type="protein sequence ID" value="KKN15972.1"/>
    <property type="molecule type" value="Genomic_DNA"/>
</dbReference>
<evidence type="ECO:0000313" key="1">
    <source>
        <dbReference type="EMBL" id="KKN15972.1"/>
    </source>
</evidence>
<comment type="caution">
    <text evidence="1">The sequence shown here is derived from an EMBL/GenBank/DDBJ whole genome shotgun (WGS) entry which is preliminary data.</text>
</comment>
<sequence>MEYMSYTETAYSYDFWCALWALGVGVGRDVYVDRPNTPVYLNWYIILAAEAGITRKSTAISSISDVLGGAYPLLTGKTSPESLELYLHDVSAERGTATAHFAIEELVTILGREGYMSTMPGLLTDLYDCKEIRTSPGTLITGELLHENVYITFLSASTPAWLVTAINPSVIEGGFTSRVIFVVDDNRKRAIAWPKSRAKGDKERVFDRLQQTVEVAQGHGPISISKGGLKKFTNWYSSRATHSDPFQSSFEAREDDHCLRLCGCLAINDGTHEIQSRHIGIGIKIISQIKSGANSLFGGDFSERARIASGLGRVRDILLESGTDGIKHSDLQRRVIRRLDAKELKLLINVMHECGMIQIFKMKRGHMYRATRAIEKFGVTSEVLAKLNLGE</sequence>
<proteinExistence type="predicted"/>
<gene>
    <name evidence="1" type="ORF">LCGC14_0980600</name>
</gene>
<organism evidence="1">
    <name type="scientific">marine sediment metagenome</name>
    <dbReference type="NCBI Taxonomy" id="412755"/>
    <lineage>
        <taxon>unclassified sequences</taxon>
        <taxon>metagenomes</taxon>
        <taxon>ecological metagenomes</taxon>
    </lineage>
</organism>
<reference evidence="1" key="1">
    <citation type="journal article" date="2015" name="Nature">
        <title>Complex archaea that bridge the gap between prokaryotes and eukaryotes.</title>
        <authorList>
            <person name="Spang A."/>
            <person name="Saw J.H."/>
            <person name="Jorgensen S.L."/>
            <person name="Zaremba-Niedzwiedzka K."/>
            <person name="Martijn J."/>
            <person name="Lind A.E."/>
            <person name="van Eijk R."/>
            <person name="Schleper C."/>
            <person name="Guy L."/>
            <person name="Ettema T.J."/>
        </authorList>
    </citation>
    <scope>NUCLEOTIDE SEQUENCE</scope>
</reference>
<accession>A0A0F9NV63</accession>
<protein>
    <submittedName>
        <fullName evidence="1">Uncharacterized protein</fullName>
    </submittedName>
</protein>